<reference evidence="4 5" key="1">
    <citation type="journal article" date="2013" name="Genome Announc.">
        <title>Draft Genome Sequence of an Alphaproteobacterium, Caenispirillum salinarum AK4(T), Isolated from a Solar Saltern.</title>
        <authorList>
            <person name="Khatri I."/>
            <person name="Singh A."/>
            <person name="Korpole S."/>
            <person name="Pinnaka A.K."/>
            <person name="Subramanian S."/>
        </authorList>
    </citation>
    <scope>NUCLEOTIDE SEQUENCE [LARGE SCALE GENOMIC DNA]</scope>
    <source>
        <strain evidence="4 5">AK4</strain>
    </source>
</reference>
<feature type="compositionally biased region" description="Pro residues" evidence="1">
    <location>
        <begin position="215"/>
        <end position="229"/>
    </location>
</feature>
<gene>
    <name evidence="4" type="ORF">C882_2842</name>
</gene>
<feature type="signal peptide" evidence="2">
    <location>
        <begin position="1"/>
        <end position="24"/>
    </location>
</feature>
<dbReference type="AlphaFoldDB" id="K9GNJ1"/>
<dbReference type="RefSeq" id="WP_009542833.1">
    <property type="nucleotide sequence ID" value="NZ_ANHY01000033.1"/>
</dbReference>
<dbReference type="Pfam" id="PF07589">
    <property type="entry name" value="PEP-CTERM"/>
    <property type="match status" value="1"/>
</dbReference>
<organism evidence="4 5">
    <name type="scientific">Caenispirillum salinarum AK4</name>
    <dbReference type="NCBI Taxonomy" id="1238182"/>
    <lineage>
        <taxon>Bacteria</taxon>
        <taxon>Pseudomonadati</taxon>
        <taxon>Pseudomonadota</taxon>
        <taxon>Alphaproteobacteria</taxon>
        <taxon>Rhodospirillales</taxon>
        <taxon>Novispirillaceae</taxon>
        <taxon>Caenispirillum</taxon>
    </lineage>
</organism>
<feature type="compositionally biased region" description="Gly residues" evidence="1">
    <location>
        <begin position="162"/>
        <end position="172"/>
    </location>
</feature>
<dbReference type="InterPro" id="IPR013424">
    <property type="entry name" value="Ice-binding_C"/>
</dbReference>
<sequence length="289" mass="27904">MQRRTLWVVASGSCALGIALVAGAVAHVGSGTGDAAEAQTLALLEPQSKAQVLRLPSRSALSDDLWDDWARQRISGLGYLTLPPEPPPAPDMLGGSALVASNAGLARLSDDFSWLEASARSFSLGGSGGSYSFRSGGGGGGGGGAGWGGGGGFGGGGFGGGGGGVGGGGGPLTPGFTPAAPPVETPDGTDTETGTDAGGDGGGQGDDGGIEPVVFNPPPATQVTPPDPPGLDNRPSNPGNGDPTLPIDNPGSPGVPFQLAQVPEPGMLSLLGVGLGLLGLGAALRRRGG</sequence>
<feature type="region of interest" description="Disordered" evidence="1">
    <location>
        <begin position="162"/>
        <end position="260"/>
    </location>
</feature>
<evidence type="ECO:0000313" key="4">
    <source>
        <dbReference type="EMBL" id="EKV26264.1"/>
    </source>
</evidence>
<evidence type="ECO:0000313" key="5">
    <source>
        <dbReference type="Proteomes" id="UP000009881"/>
    </source>
</evidence>
<feature type="chain" id="PRO_5003929621" description="Ice-binding protein C-terminal domain-containing protein" evidence="2">
    <location>
        <begin position="25"/>
        <end position="289"/>
    </location>
</feature>
<feature type="compositionally biased region" description="Gly residues" evidence="1">
    <location>
        <begin position="196"/>
        <end position="207"/>
    </location>
</feature>
<evidence type="ECO:0000259" key="3">
    <source>
        <dbReference type="Pfam" id="PF07589"/>
    </source>
</evidence>
<evidence type="ECO:0000256" key="2">
    <source>
        <dbReference type="SAM" id="SignalP"/>
    </source>
</evidence>
<comment type="caution">
    <text evidence="4">The sequence shown here is derived from an EMBL/GenBank/DDBJ whole genome shotgun (WGS) entry which is preliminary data.</text>
</comment>
<keyword evidence="5" id="KW-1185">Reference proteome</keyword>
<protein>
    <recommendedName>
        <fullName evidence="3">Ice-binding protein C-terminal domain-containing protein</fullName>
    </recommendedName>
</protein>
<proteinExistence type="predicted"/>
<evidence type="ECO:0000256" key="1">
    <source>
        <dbReference type="SAM" id="MobiDB-lite"/>
    </source>
</evidence>
<dbReference type="Proteomes" id="UP000009881">
    <property type="component" value="Unassembled WGS sequence"/>
</dbReference>
<feature type="domain" description="Ice-binding protein C-terminal" evidence="3">
    <location>
        <begin position="261"/>
        <end position="287"/>
    </location>
</feature>
<accession>K9GNJ1</accession>
<keyword evidence="2" id="KW-0732">Signal</keyword>
<name>K9GNJ1_9PROT</name>
<dbReference type="EMBL" id="ANHY01000033">
    <property type="protein sequence ID" value="EKV26264.1"/>
    <property type="molecule type" value="Genomic_DNA"/>
</dbReference>